<accession>A0AAD2PW79</accession>
<dbReference type="AlphaFoldDB" id="A0AAD2PW79"/>
<gene>
    <name evidence="2" type="ORF">CYCCA115_LOCUS18006</name>
</gene>
<reference evidence="2" key="1">
    <citation type="submission" date="2023-08" db="EMBL/GenBank/DDBJ databases">
        <authorList>
            <person name="Audoor S."/>
            <person name="Bilcke G."/>
        </authorList>
    </citation>
    <scope>NUCLEOTIDE SEQUENCE</scope>
</reference>
<sequence>MVQENIKGFTDKQVERANRARSVYHMAGAPGVQAFRIAVRSGLFKNCNVNEEDAIIAEKIHGRKDKAFIRMFKKIKARQDAEDLMDEDYKEHEWITANEDMDYKDEYKSELDNEETKQMLDELAAELVKLGKPDKEEVLFEFDDNMQEDVAVESEEEDGVARAGVRFADTDDNESDNKGIVRSYSDDGVKVGAKRVLCPRHNRSYFSQGVKMRPTERYRSVRICEGVNGGINGQDGVLFIQQSYLNKGLKIFKEQGKDAAMKELDQLIKHSCWTPISIEKLRPTERKKAVDAMMLLAKNNDGVTIKGRCVFKGNETRDWLSCEDTASPTALHEAIICTGVIDAHEGRNVMSMDIPDAFIQTLMPKQEEGEDQVIMKITGLLVDYMIDLDPTYRDFVVIKNGHRVIYVVILRAIYGMLQAPLLWYQNLRASLKEYGLVFNVYDLCIANMMVNKKQLTIRFHVDDVLASHMEQRVLKDFFTWINERYGGLKEVTCTWGQVHTYLGMTLDYSKKGKLKIRMDDYVQRMLDEFSVKFKEDDKQETPAGNNLLEVGKGKLLDKDQQTEFHRFVAKHLFLTKRRLDMHPTVAILASQVQNPNQSDWHKLVRLMRYMHSTKKWHLTLSADNLRVMKWYVDASFAVHPDFKSHTGGVMTMGGGAMQAMSKKQKLNSRSSTHAELIGVDDAITQVLWTRIFMEEQGYPIEKNILYQDNMSSILLEQNGRSSAGKRSRVLNIRYFFVTDQVEKGNLKIEHMPTDDMWGDYMTKPLQGEKFCKFWALIQGDQED</sequence>
<dbReference type="Pfam" id="PF07727">
    <property type="entry name" value="RVT_2"/>
    <property type="match status" value="1"/>
</dbReference>
<protein>
    <recommendedName>
        <fullName evidence="1">Reverse transcriptase Ty1/copia-type domain-containing protein</fullName>
    </recommendedName>
</protein>
<dbReference type="InterPro" id="IPR013103">
    <property type="entry name" value="RVT_2"/>
</dbReference>
<dbReference type="PANTHER" id="PTHR11439">
    <property type="entry name" value="GAG-POL-RELATED RETROTRANSPOSON"/>
    <property type="match status" value="1"/>
</dbReference>
<dbReference type="CDD" id="cd09272">
    <property type="entry name" value="RNase_HI_RT_Ty1"/>
    <property type="match status" value="1"/>
</dbReference>
<dbReference type="PANTHER" id="PTHR11439:SF467">
    <property type="entry name" value="INTEGRASE CATALYTIC DOMAIN-CONTAINING PROTEIN"/>
    <property type="match status" value="1"/>
</dbReference>
<dbReference type="Proteomes" id="UP001295423">
    <property type="component" value="Unassembled WGS sequence"/>
</dbReference>
<keyword evidence="3" id="KW-1185">Reference proteome</keyword>
<comment type="caution">
    <text evidence="2">The sequence shown here is derived from an EMBL/GenBank/DDBJ whole genome shotgun (WGS) entry which is preliminary data.</text>
</comment>
<evidence type="ECO:0000313" key="2">
    <source>
        <dbReference type="EMBL" id="CAJ1959585.1"/>
    </source>
</evidence>
<dbReference type="EMBL" id="CAKOGP040002005">
    <property type="protein sequence ID" value="CAJ1959585.1"/>
    <property type="molecule type" value="Genomic_DNA"/>
</dbReference>
<evidence type="ECO:0000259" key="1">
    <source>
        <dbReference type="Pfam" id="PF07727"/>
    </source>
</evidence>
<name>A0AAD2PW79_9STRA</name>
<evidence type="ECO:0000313" key="3">
    <source>
        <dbReference type="Proteomes" id="UP001295423"/>
    </source>
</evidence>
<feature type="domain" description="Reverse transcriptase Ty1/copia-type" evidence="1">
    <location>
        <begin position="411"/>
        <end position="531"/>
    </location>
</feature>
<proteinExistence type="predicted"/>
<organism evidence="2 3">
    <name type="scientific">Cylindrotheca closterium</name>
    <dbReference type="NCBI Taxonomy" id="2856"/>
    <lineage>
        <taxon>Eukaryota</taxon>
        <taxon>Sar</taxon>
        <taxon>Stramenopiles</taxon>
        <taxon>Ochrophyta</taxon>
        <taxon>Bacillariophyta</taxon>
        <taxon>Bacillariophyceae</taxon>
        <taxon>Bacillariophycidae</taxon>
        <taxon>Bacillariales</taxon>
        <taxon>Bacillariaceae</taxon>
        <taxon>Cylindrotheca</taxon>
    </lineage>
</organism>